<feature type="region of interest" description="Disordered" evidence="1">
    <location>
        <begin position="664"/>
        <end position="684"/>
    </location>
</feature>
<keyword evidence="3" id="KW-1185">Reference proteome</keyword>
<accession>A0A091BL03</accession>
<name>A0A091BL03_9GAMM</name>
<dbReference type="EMBL" id="AVCH01000001">
    <property type="protein sequence ID" value="KFN52242.1"/>
    <property type="molecule type" value="Genomic_DNA"/>
</dbReference>
<evidence type="ECO:0000256" key="1">
    <source>
        <dbReference type="SAM" id="MobiDB-lite"/>
    </source>
</evidence>
<dbReference type="RefSeq" id="WP_043799427.1">
    <property type="nucleotide sequence ID" value="NZ_AVCH01000001.1"/>
</dbReference>
<dbReference type="OrthoDB" id="9796370at2"/>
<sequence length="1239" mass="136524">MRITATRIDQWAGTPQAPGGIAVLVRRLIGATATLTELAVRGADTLNFPGWDGSISAATGNAWVPTGRSQWEFGCSEDVLTKARGDFRKRMDETPAEIARERDFVFVTPRIWRGKDAWRDEATEQGHWRSVRAYDADDLEAWLEAAAGVALWFGQELGLQGPGVCGVQAFWDTWRNQTRPGISLEALSAGRVTQVDQFAEQLAKAPPILTLEADSSAEAGAFACAQLHALGWADRALCVTDVEGWRFADANPELRIAVAASPAVAAARAPREGLTLIVPLPMGDRASAAAKRVRAESHPEVSLARAEAQDFENALVDLGVEPTDAARLTRSCGRSWSVYRRVRATNRAIARPAWMEHPAALCLSAIVLIGAWNGRRAGDVACVEAVTGRRYEDVERDLLQLAAMDDAPVLKIGTTWKAKAPFELLYLFSPSITTDQLQRFFSTATAVLTKPDPALELEHDRRWMASVYGQVREESGIVVDSIVDSLAKLRVYAEGTGDPVVLGGVDDLLRGLLEDADSSRWLSLAGVLQELAEASPEVFLRAVEASLRHPDVPIRALFAESGGDVVFGRNYHTDLLWALERLAWAPRHLGRVVDVLARLIAFPIPENLGNRPSNSLRSLLRPWWPQTTAAAKQRLDVLDRLIRTHEGVAWDTLASFIPSGPGFASANAKPRWRDDDAGAQGPGEFDDEYAGELGARLLSLAKGRAERIARLVRDIDGFEGAYRDEVLALLRSAIEFPDAQRQQVRDALRHHLNWHLSYNRDNDAAMAEAKQLRVLFDDLAPVDLPTRHAWLFENGWVELPDGRDDDYREADHQRERLRATALEEIFEADGWDGVERLITLAGTPGLVGWHVGMARGLEPEAAIWARDHFARRGHPHRDAVLRGVLYGMSAERRAAYLQAVRTTEAHDELSAVLSALAFERATWDFVETLPMELEAAYWRDVQPGVFLDEGPDLDYAVDHLMAAGRPRTAFNTLQFRPAGVGSARLLAILDGIHTGTESEGGLLDGYRIAEALKALADDESFPRRDLAVLEFRFMGALENGRAAKTLKAQMSQDAEFFMELVCIGFPPKDEIAEFEVHPSVRSEAWSLLHNGRGMPGLDEGGAVDREKFVAWVEQVRAIAQAKHRAEATDSLLGGWLSKCPSDPDGLWPCTPVRELLEDPSAEIIRRGFHVGVLNNRGVHSRAMLAGGAPERTLAEHYHTAAKALQGSYPQTAAVLEGIARSYEHDARYHDDDAAWMRES</sequence>
<gene>
    <name evidence="2" type="ORF">N790_00290</name>
</gene>
<reference evidence="2 3" key="1">
    <citation type="submission" date="2013-09" db="EMBL/GenBank/DDBJ databases">
        <title>Genome sequencing of Arenimonas malthae.</title>
        <authorList>
            <person name="Chen F."/>
            <person name="Wang G."/>
        </authorList>
    </citation>
    <scope>NUCLEOTIDE SEQUENCE [LARGE SCALE GENOMIC DNA]</scope>
    <source>
        <strain evidence="2 3">CC-JY-1</strain>
    </source>
</reference>
<protein>
    <submittedName>
        <fullName evidence="2">Uncharacterized protein</fullName>
    </submittedName>
</protein>
<comment type="caution">
    <text evidence="2">The sequence shown here is derived from an EMBL/GenBank/DDBJ whole genome shotgun (WGS) entry which is preliminary data.</text>
</comment>
<dbReference type="AlphaFoldDB" id="A0A091BL03"/>
<organism evidence="2 3">
    <name type="scientific">Arenimonas malthae CC-JY-1</name>
    <dbReference type="NCBI Taxonomy" id="1384054"/>
    <lineage>
        <taxon>Bacteria</taxon>
        <taxon>Pseudomonadati</taxon>
        <taxon>Pseudomonadota</taxon>
        <taxon>Gammaproteobacteria</taxon>
        <taxon>Lysobacterales</taxon>
        <taxon>Lysobacteraceae</taxon>
        <taxon>Arenimonas</taxon>
    </lineage>
</organism>
<evidence type="ECO:0000313" key="2">
    <source>
        <dbReference type="EMBL" id="KFN52242.1"/>
    </source>
</evidence>
<proteinExistence type="predicted"/>
<dbReference type="Proteomes" id="UP000029392">
    <property type="component" value="Unassembled WGS sequence"/>
</dbReference>
<dbReference type="PATRIC" id="fig|1384054.3.peg.51"/>
<evidence type="ECO:0000313" key="3">
    <source>
        <dbReference type="Proteomes" id="UP000029392"/>
    </source>
</evidence>
<dbReference type="eggNOG" id="COG3093">
    <property type="taxonomic scope" value="Bacteria"/>
</dbReference>